<evidence type="ECO:0000256" key="15">
    <source>
        <dbReference type="ARBA" id="ARBA00022918"/>
    </source>
</evidence>
<dbReference type="InterPro" id="IPR001584">
    <property type="entry name" value="Integrase_cat-core"/>
</dbReference>
<keyword evidence="16" id="KW-0239">DNA-directed DNA polymerase</keyword>
<comment type="catalytic activity">
    <reaction evidence="19">
        <text>DNA(n) + a 2'-deoxyribonucleoside 5'-triphosphate = DNA(n+1) + diphosphate</text>
        <dbReference type="Rhea" id="RHEA:22508"/>
        <dbReference type="Rhea" id="RHEA-COMP:17339"/>
        <dbReference type="Rhea" id="RHEA-COMP:17340"/>
        <dbReference type="ChEBI" id="CHEBI:33019"/>
        <dbReference type="ChEBI" id="CHEBI:61560"/>
        <dbReference type="ChEBI" id="CHEBI:173112"/>
        <dbReference type="EC" id="2.7.7.49"/>
    </reaction>
</comment>
<keyword evidence="18" id="KW-0233">DNA recombination</keyword>
<evidence type="ECO:0000256" key="4">
    <source>
        <dbReference type="ARBA" id="ARBA00022670"/>
    </source>
</evidence>
<feature type="domain" description="Integrase catalytic" evidence="21">
    <location>
        <begin position="163"/>
        <end position="269"/>
    </location>
</feature>
<evidence type="ECO:0000256" key="8">
    <source>
        <dbReference type="ARBA" id="ARBA00022741"/>
    </source>
</evidence>
<keyword evidence="10" id="KW-0378">Hydrolase</keyword>
<dbReference type="GO" id="GO:0005524">
    <property type="term" value="F:ATP binding"/>
    <property type="evidence" value="ECO:0007669"/>
    <property type="project" value="UniProtKB-KW"/>
</dbReference>
<dbReference type="GO" id="GO:0008233">
    <property type="term" value="F:peptidase activity"/>
    <property type="evidence" value="ECO:0007669"/>
    <property type="project" value="UniProtKB-KW"/>
</dbReference>
<keyword evidence="14" id="KW-0229">DNA integration</keyword>
<dbReference type="InterPro" id="IPR054722">
    <property type="entry name" value="PolX-like_BBD"/>
</dbReference>
<dbReference type="Pfam" id="PF22936">
    <property type="entry name" value="Pol_BBD"/>
    <property type="match status" value="1"/>
</dbReference>
<dbReference type="Gene3D" id="3.30.420.10">
    <property type="entry name" value="Ribonuclease H-like superfamily/Ribonuclease H"/>
    <property type="match status" value="1"/>
</dbReference>
<dbReference type="GO" id="GO:0006508">
    <property type="term" value="P:proteolysis"/>
    <property type="evidence" value="ECO:0007669"/>
    <property type="project" value="UniProtKB-KW"/>
</dbReference>
<comment type="function">
    <text evidence="1">The aspartyl protease (PR) mediates the proteolytic cleavages of the Gag and Gag-Pol polyproteins after assembly of the VLP.</text>
</comment>
<dbReference type="GO" id="GO:0003723">
    <property type="term" value="F:RNA binding"/>
    <property type="evidence" value="ECO:0007669"/>
    <property type="project" value="UniProtKB-KW"/>
</dbReference>
<dbReference type="GO" id="GO:0005634">
    <property type="term" value="C:nucleus"/>
    <property type="evidence" value="ECO:0007669"/>
    <property type="project" value="UniProtKB-ARBA"/>
</dbReference>
<keyword evidence="23" id="KW-1185">Reference proteome</keyword>
<evidence type="ECO:0000256" key="14">
    <source>
        <dbReference type="ARBA" id="ARBA00022908"/>
    </source>
</evidence>
<evidence type="ECO:0000256" key="1">
    <source>
        <dbReference type="ARBA" id="ARBA00002180"/>
    </source>
</evidence>
<keyword evidence="6" id="KW-0540">Nuclease</keyword>
<evidence type="ECO:0000256" key="16">
    <source>
        <dbReference type="ARBA" id="ARBA00022932"/>
    </source>
</evidence>
<dbReference type="GO" id="GO:0015074">
    <property type="term" value="P:DNA integration"/>
    <property type="evidence" value="ECO:0007669"/>
    <property type="project" value="UniProtKB-KW"/>
</dbReference>
<evidence type="ECO:0000313" key="23">
    <source>
        <dbReference type="Proteomes" id="UP000765509"/>
    </source>
</evidence>
<dbReference type="GO" id="GO:0032196">
    <property type="term" value="P:transposition"/>
    <property type="evidence" value="ECO:0007669"/>
    <property type="project" value="UniProtKB-KW"/>
</dbReference>
<keyword evidence="5" id="KW-0548">Nucleotidyltransferase</keyword>
<keyword evidence="7" id="KW-0479">Metal-binding</keyword>
<evidence type="ECO:0000313" key="22">
    <source>
        <dbReference type="EMBL" id="MBW0478408.1"/>
    </source>
</evidence>
<evidence type="ECO:0000256" key="13">
    <source>
        <dbReference type="ARBA" id="ARBA00022884"/>
    </source>
</evidence>
<dbReference type="PANTHER" id="PTHR42648:SF11">
    <property type="entry name" value="TRANSPOSON TY4-P GAG-POL POLYPROTEIN"/>
    <property type="match status" value="1"/>
</dbReference>
<evidence type="ECO:0000256" key="3">
    <source>
        <dbReference type="ARBA" id="ARBA00022612"/>
    </source>
</evidence>
<keyword evidence="16" id="KW-0808">Transferase</keyword>
<reference evidence="22" key="1">
    <citation type="submission" date="2021-03" db="EMBL/GenBank/DDBJ databases">
        <title>Draft genome sequence of rust myrtle Austropuccinia psidii MF-1, a brazilian biotype.</title>
        <authorList>
            <person name="Quecine M.C."/>
            <person name="Pachon D.M.R."/>
            <person name="Bonatelli M.L."/>
            <person name="Correr F.H."/>
            <person name="Franceschini L.M."/>
            <person name="Leite T.F."/>
            <person name="Margarido G.R.A."/>
            <person name="Almeida C.A."/>
            <person name="Ferrarezi J.A."/>
            <person name="Labate C.A."/>
        </authorList>
    </citation>
    <scope>NUCLEOTIDE SEQUENCE</scope>
    <source>
        <strain evidence="22">MF-1</strain>
    </source>
</reference>
<dbReference type="PROSITE" id="PS50994">
    <property type="entry name" value="INTEGRASE"/>
    <property type="match status" value="1"/>
</dbReference>
<evidence type="ECO:0000256" key="7">
    <source>
        <dbReference type="ARBA" id="ARBA00022723"/>
    </source>
</evidence>
<protein>
    <recommendedName>
        <fullName evidence="21">Integrase catalytic domain-containing protein</fullName>
    </recommendedName>
</protein>
<dbReference type="GO" id="GO:0006310">
    <property type="term" value="P:DNA recombination"/>
    <property type="evidence" value="ECO:0007669"/>
    <property type="project" value="UniProtKB-KW"/>
</dbReference>
<dbReference type="InterPro" id="IPR012337">
    <property type="entry name" value="RNaseH-like_sf"/>
</dbReference>
<dbReference type="GO" id="GO:0003887">
    <property type="term" value="F:DNA-directed DNA polymerase activity"/>
    <property type="evidence" value="ECO:0007669"/>
    <property type="project" value="UniProtKB-KW"/>
</dbReference>
<name>A0A9Q3C8G2_9BASI</name>
<dbReference type="PANTHER" id="PTHR42648">
    <property type="entry name" value="TRANSPOSASE, PUTATIVE-RELATED"/>
    <property type="match status" value="1"/>
</dbReference>
<keyword evidence="9" id="KW-0255">Endonuclease</keyword>
<keyword evidence="12" id="KW-0460">Magnesium</keyword>
<evidence type="ECO:0000256" key="17">
    <source>
        <dbReference type="ARBA" id="ARBA00023113"/>
    </source>
</evidence>
<keyword evidence="15" id="KW-0695">RNA-directed DNA polymerase</keyword>
<evidence type="ECO:0000256" key="9">
    <source>
        <dbReference type="ARBA" id="ARBA00022759"/>
    </source>
</evidence>
<dbReference type="Pfam" id="PF00665">
    <property type="entry name" value="rve"/>
    <property type="match status" value="1"/>
</dbReference>
<evidence type="ECO:0000256" key="12">
    <source>
        <dbReference type="ARBA" id="ARBA00022842"/>
    </source>
</evidence>
<keyword evidence="17" id="KW-0917">Virion maturation</keyword>
<dbReference type="GO" id="GO:0046872">
    <property type="term" value="F:metal ion binding"/>
    <property type="evidence" value="ECO:0007669"/>
    <property type="project" value="UniProtKB-KW"/>
</dbReference>
<keyword evidence="13" id="KW-0694">RNA-binding</keyword>
<keyword evidence="11" id="KW-0067">ATP-binding</keyword>
<dbReference type="GO" id="GO:0003964">
    <property type="term" value="F:RNA-directed DNA polymerase activity"/>
    <property type="evidence" value="ECO:0007669"/>
    <property type="project" value="UniProtKB-KW"/>
</dbReference>
<dbReference type="Proteomes" id="UP000765509">
    <property type="component" value="Unassembled WGS sequence"/>
</dbReference>
<dbReference type="InterPro" id="IPR039537">
    <property type="entry name" value="Retrotran_Ty1/copia-like"/>
</dbReference>
<proteinExistence type="predicted"/>
<dbReference type="InterPro" id="IPR036397">
    <property type="entry name" value="RNaseH_sf"/>
</dbReference>
<dbReference type="SUPFAM" id="SSF53098">
    <property type="entry name" value="Ribonuclease H-like"/>
    <property type="match status" value="1"/>
</dbReference>
<organism evidence="22 23">
    <name type="scientific">Austropuccinia psidii MF-1</name>
    <dbReference type="NCBI Taxonomy" id="1389203"/>
    <lineage>
        <taxon>Eukaryota</taxon>
        <taxon>Fungi</taxon>
        <taxon>Dikarya</taxon>
        <taxon>Basidiomycota</taxon>
        <taxon>Pucciniomycotina</taxon>
        <taxon>Pucciniomycetes</taxon>
        <taxon>Pucciniales</taxon>
        <taxon>Sphaerophragmiaceae</taxon>
        <taxon>Austropuccinia</taxon>
    </lineage>
</organism>
<sequence>MFHDGTIFTTLIPNTDERIATSDTASQLRCKGQGSVTIVVNNKPITLYNFLYVPKITRNLVSLLELCTHTITIKRQGPICYLLKDNPSLLSGYIINILMIVSFNQPSSLLTRKILNSRWHLCLGNPGSHIIKSLGLKPHDDNPCNICVKGKMAQLPFKSHFYKNTMPIHFIHMDIVGPIFPPSISGHLYFFTIIDQHTSSKITTFLNTESEVYIEFVIQQKLIENIHYLKIKKIIIDGGGEFINKKSKELANQHGFLHSVTPKYTPKHN</sequence>
<evidence type="ECO:0000256" key="20">
    <source>
        <dbReference type="ARBA" id="ARBA00049244"/>
    </source>
</evidence>
<keyword evidence="4" id="KW-0645">Protease</keyword>
<dbReference type="EMBL" id="AVOT02005174">
    <property type="protein sequence ID" value="MBW0478408.1"/>
    <property type="molecule type" value="Genomic_DNA"/>
</dbReference>
<evidence type="ECO:0000256" key="2">
    <source>
        <dbReference type="ARBA" id="ARBA00022578"/>
    </source>
</evidence>
<evidence type="ECO:0000256" key="18">
    <source>
        <dbReference type="ARBA" id="ARBA00023172"/>
    </source>
</evidence>
<evidence type="ECO:0000256" key="11">
    <source>
        <dbReference type="ARBA" id="ARBA00022840"/>
    </source>
</evidence>
<gene>
    <name evidence="22" type="ORF">O181_018123</name>
</gene>
<keyword evidence="3" id="KW-1188">Viral release from host cell</keyword>
<keyword evidence="2" id="KW-0815">Transposition</keyword>
<evidence type="ECO:0000256" key="10">
    <source>
        <dbReference type="ARBA" id="ARBA00022801"/>
    </source>
</evidence>
<evidence type="ECO:0000256" key="6">
    <source>
        <dbReference type="ARBA" id="ARBA00022722"/>
    </source>
</evidence>
<dbReference type="GO" id="GO:0004519">
    <property type="term" value="F:endonuclease activity"/>
    <property type="evidence" value="ECO:0007669"/>
    <property type="project" value="UniProtKB-KW"/>
</dbReference>
<accession>A0A9Q3C8G2</accession>
<dbReference type="AlphaFoldDB" id="A0A9Q3C8G2"/>
<comment type="caution">
    <text evidence="22">The sequence shown here is derived from an EMBL/GenBank/DDBJ whole genome shotgun (WGS) entry which is preliminary data.</text>
</comment>
<evidence type="ECO:0000259" key="21">
    <source>
        <dbReference type="PROSITE" id="PS50994"/>
    </source>
</evidence>
<keyword evidence="8" id="KW-0547">Nucleotide-binding</keyword>
<evidence type="ECO:0000256" key="19">
    <source>
        <dbReference type="ARBA" id="ARBA00048173"/>
    </source>
</evidence>
<comment type="catalytic activity">
    <reaction evidence="20">
        <text>DNA(n) + a 2'-deoxyribonucleoside 5'-triphosphate = DNA(n+1) + diphosphate</text>
        <dbReference type="Rhea" id="RHEA:22508"/>
        <dbReference type="Rhea" id="RHEA-COMP:17339"/>
        <dbReference type="Rhea" id="RHEA-COMP:17340"/>
        <dbReference type="ChEBI" id="CHEBI:33019"/>
        <dbReference type="ChEBI" id="CHEBI:61560"/>
        <dbReference type="ChEBI" id="CHEBI:173112"/>
        <dbReference type="EC" id="2.7.7.7"/>
    </reaction>
</comment>
<evidence type="ECO:0000256" key="5">
    <source>
        <dbReference type="ARBA" id="ARBA00022695"/>
    </source>
</evidence>
<dbReference type="OrthoDB" id="2783063at2759"/>